<feature type="binding site" evidence="5">
    <location>
        <position position="214"/>
    </location>
    <ligand>
        <name>Zn(2+)</name>
        <dbReference type="ChEBI" id="CHEBI:29105"/>
    </ligand>
</feature>
<dbReference type="Pfam" id="PF08353">
    <property type="entry name" value="MurT_C"/>
    <property type="match status" value="1"/>
</dbReference>
<evidence type="ECO:0000313" key="9">
    <source>
        <dbReference type="Proteomes" id="UP000282654"/>
    </source>
</evidence>
<comment type="catalytic activity">
    <reaction evidence="5">
        <text>beta-D-GlcNAc-(1-&gt;4)-Mur2Ac(oyl-L-Ala-gamma-D-O-P-Glu-L-Lys-D-Ala-D-Ala)-di-trans,octa-cis-undecaprenyl diphosphate + NH4(+) = beta-D-GlcNAc-(1-&gt;4)-Mur2Ac(oyl-L-Ala-D-isoglutaminyl-L-Lys-D-Ala-D-Ala)-di-trans,octa-cis-undecaprenyl diphosphate + phosphate + H(+)</text>
        <dbReference type="Rhea" id="RHEA:57932"/>
        <dbReference type="ChEBI" id="CHEBI:15378"/>
        <dbReference type="ChEBI" id="CHEBI:28938"/>
        <dbReference type="ChEBI" id="CHEBI:43474"/>
        <dbReference type="ChEBI" id="CHEBI:62233"/>
        <dbReference type="ChEBI" id="CHEBI:143132"/>
    </reaction>
</comment>
<dbReference type="UniPathway" id="UPA00219"/>
<feature type="binding site" evidence="5">
    <location>
        <position position="211"/>
    </location>
    <ligand>
        <name>Zn(2+)</name>
        <dbReference type="ChEBI" id="CHEBI:29105"/>
    </ligand>
</feature>
<dbReference type="RefSeq" id="WP_123927929.1">
    <property type="nucleotide sequence ID" value="NZ_RKRE01000001.1"/>
</dbReference>
<evidence type="ECO:0000256" key="4">
    <source>
        <dbReference type="ARBA" id="ARBA00022840"/>
    </source>
</evidence>
<keyword evidence="5" id="KW-0133">Cell shape</keyword>
<feature type="active site" evidence="5">
    <location>
        <position position="364"/>
    </location>
</feature>
<dbReference type="PANTHER" id="PTHR23135:SF7">
    <property type="entry name" value="LIPID II ISOGLUTAMINYL SYNTHASE (GLUTAMINE-HYDROLYZING) SUBUNIT MURT"/>
    <property type="match status" value="1"/>
</dbReference>
<dbReference type="GO" id="GO:0071555">
    <property type="term" value="P:cell wall organization"/>
    <property type="evidence" value="ECO:0007669"/>
    <property type="project" value="UniProtKB-KW"/>
</dbReference>
<keyword evidence="3 5" id="KW-0547">Nucleotide-binding</keyword>
<dbReference type="Gene3D" id="3.40.1190.10">
    <property type="entry name" value="Mur-like, catalytic domain"/>
    <property type="match status" value="1"/>
</dbReference>
<dbReference type="InterPro" id="IPR036565">
    <property type="entry name" value="Mur-like_cat_sf"/>
</dbReference>
<dbReference type="EMBL" id="RKRE01000001">
    <property type="protein sequence ID" value="RPF49837.1"/>
    <property type="molecule type" value="Genomic_DNA"/>
</dbReference>
<keyword evidence="5" id="KW-0479">Metal-binding</keyword>
<dbReference type="Pfam" id="PF08245">
    <property type="entry name" value="Mur_ligase_M"/>
    <property type="match status" value="1"/>
</dbReference>
<evidence type="ECO:0000256" key="1">
    <source>
        <dbReference type="ARBA" id="ARBA00004752"/>
    </source>
</evidence>
<dbReference type="PANTHER" id="PTHR23135">
    <property type="entry name" value="MUR LIGASE FAMILY MEMBER"/>
    <property type="match status" value="1"/>
</dbReference>
<dbReference type="GO" id="GO:0005524">
    <property type="term" value="F:ATP binding"/>
    <property type="evidence" value="ECO:0007669"/>
    <property type="project" value="UniProtKB-UniRule"/>
</dbReference>
<gene>
    <name evidence="5" type="primary">murT</name>
    <name evidence="8" type="ORF">EDD75_0662</name>
</gene>
<feature type="binding site" evidence="5">
    <location>
        <position position="233"/>
    </location>
    <ligand>
        <name>Zn(2+)</name>
        <dbReference type="ChEBI" id="CHEBI:29105"/>
    </ligand>
</feature>
<dbReference type="PROSITE" id="PS01011">
    <property type="entry name" value="FOLYLPOLYGLU_SYNT_1"/>
    <property type="match status" value="1"/>
</dbReference>
<proteinExistence type="inferred from homology"/>
<comment type="similarity">
    <text evidence="5">Belongs to the MurCDEF family. MurT subfamily.</text>
</comment>
<dbReference type="GO" id="GO:0004326">
    <property type="term" value="F:tetrahydrofolylpolyglutamate synthase activity"/>
    <property type="evidence" value="ECO:0007669"/>
    <property type="project" value="InterPro"/>
</dbReference>
<keyword evidence="4 5" id="KW-0067">ATP-binding</keyword>
<reference evidence="8 9" key="1">
    <citation type="submission" date="2018-11" db="EMBL/GenBank/DDBJ databases">
        <title>Genomic Encyclopedia of Type Strains, Phase IV (KMG-IV): sequencing the most valuable type-strain genomes for metagenomic binning, comparative biology and taxonomic classification.</title>
        <authorList>
            <person name="Goeker M."/>
        </authorList>
    </citation>
    <scope>NUCLEOTIDE SEQUENCE [LARGE SCALE GENOMIC DNA]</scope>
    <source>
        <strain evidence="8 9">DSM 102936</strain>
    </source>
</reference>
<dbReference type="InterPro" id="IPR018109">
    <property type="entry name" value="Folylpolyglutamate_synth_CS"/>
</dbReference>
<keyword evidence="2 5" id="KW-0436">Ligase</keyword>
<feature type="binding site" evidence="5">
    <location>
        <position position="236"/>
    </location>
    <ligand>
        <name>Zn(2+)</name>
        <dbReference type="ChEBI" id="CHEBI:29105"/>
    </ligand>
</feature>
<evidence type="ECO:0000256" key="3">
    <source>
        <dbReference type="ARBA" id="ARBA00022741"/>
    </source>
</evidence>
<keyword evidence="9" id="KW-1185">Reference proteome</keyword>
<dbReference type="HAMAP" id="MF_02214">
    <property type="entry name" value="Lipid_II_synth_MurT"/>
    <property type="match status" value="1"/>
</dbReference>
<evidence type="ECO:0000256" key="5">
    <source>
        <dbReference type="HAMAP-Rule" id="MF_02214"/>
    </source>
</evidence>
<dbReference type="SUPFAM" id="SSF53623">
    <property type="entry name" value="MurD-like peptide ligases, catalytic domain"/>
    <property type="match status" value="1"/>
</dbReference>
<accession>A0A3N5AXZ8</accession>
<keyword evidence="5" id="KW-0862">Zinc</keyword>
<organism evidence="8 9">
    <name type="scientific">Thermodesulfitimonas autotrophica</name>
    <dbReference type="NCBI Taxonomy" id="1894989"/>
    <lineage>
        <taxon>Bacteria</taxon>
        <taxon>Bacillati</taxon>
        <taxon>Bacillota</taxon>
        <taxon>Clostridia</taxon>
        <taxon>Thermoanaerobacterales</taxon>
        <taxon>Thermoanaerobacteraceae</taxon>
        <taxon>Thermodesulfitimonas</taxon>
    </lineage>
</organism>
<sequence length="466" mass="50982">MRLRFWAAILAGKGAYHLSRITGGRGSSLPGLVALRLFPEMLGAFARQARCGAVMVTGTNGKTTTNNMLARVLEAEGARVVANREGANLVTGVTTAFIRASGLGGRVGYDWAVLEVDEAAFPRVAEVVRPRIVVVTNFFRDQLDRYGELDKTVSFIRSTVAKLPATKLVLNADDPLVAMLADTGREALFFGLGAPTRGEEAQGTTREARFCPYCGQEFTYDYYHYSQLGAYRCSGCGFARPRAQVEALSVQTLNGVTRSVVRVRDEVLTLTLPTPGFYNVYNALAVFGAGLWLGIAPGKVAASLHRYVPATGRLQEFVYKGRPVYLNLVKNPAGFNESLNLLTASREPKDVFIALNDNDADGRDISWIWDVDFERLENCKEILRFVCAGRRAAEMALRLKYAGIPVQKIETCSHFAAGVRRALEGYGSIVYLLATYTALWPVEKILRRLATEVNGADSVSPVPRSS</sequence>
<feature type="domain" description="Lipid II isoglutaminyl synthase (glutamine-hydrolyzing) subunit MurT C-terminal" evidence="7">
    <location>
        <begin position="328"/>
        <end position="439"/>
    </location>
</feature>
<evidence type="ECO:0000256" key="2">
    <source>
        <dbReference type="ARBA" id="ARBA00022598"/>
    </source>
</evidence>
<dbReference type="OrthoDB" id="9803907at2"/>
<comment type="pathway">
    <text evidence="1 5">Cell wall biogenesis; peptidoglycan biosynthesis.</text>
</comment>
<dbReference type="GO" id="GO:0009252">
    <property type="term" value="P:peptidoglycan biosynthetic process"/>
    <property type="evidence" value="ECO:0007669"/>
    <property type="project" value="UniProtKB-UniRule"/>
</dbReference>
<protein>
    <recommendedName>
        <fullName evidence="5">Lipid II isoglutaminyl synthase (glutamine-hydrolyzing) subunit MurT</fullName>
        <ecNumber evidence="5">6.3.5.13</ecNumber>
    </recommendedName>
</protein>
<feature type="domain" description="Mur ligase central" evidence="6">
    <location>
        <begin position="56"/>
        <end position="289"/>
    </location>
</feature>
<comment type="subunit">
    <text evidence="5">Forms a heterodimer with GatD.</text>
</comment>
<comment type="catalytic activity">
    <reaction evidence="5">
        <text>beta-D-GlcNAc-(1-&gt;4)-Mur2Ac(oyl-L-Ala-gamma-D-Glu-L-Lys-D-Ala-D-Ala)-di-trans,octa-cis-undecaprenyl diphosphate + ATP = beta-D-GlcNAc-(1-&gt;4)-Mur2Ac(oyl-L-Ala-gamma-D-O-P-Glu-L-Lys-D-Ala-D-Ala)-di-trans,octa-cis-undecaprenyl diphosphate + ADP</text>
        <dbReference type="Rhea" id="RHEA:59488"/>
        <dbReference type="ChEBI" id="CHEBI:30616"/>
        <dbReference type="ChEBI" id="CHEBI:60033"/>
        <dbReference type="ChEBI" id="CHEBI:143132"/>
        <dbReference type="ChEBI" id="CHEBI:456216"/>
    </reaction>
</comment>
<evidence type="ECO:0000259" key="7">
    <source>
        <dbReference type="Pfam" id="PF08353"/>
    </source>
</evidence>
<dbReference type="EC" id="6.3.5.13" evidence="5"/>
<dbReference type="AlphaFoldDB" id="A0A3N5AXZ8"/>
<comment type="catalytic activity">
    <reaction evidence="5">
        <text>beta-D-GlcNAc-(1-&gt;4)-Mur2Ac(oyl-L-Ala-gamma-D-Glu-L-Lys-D-Ala-D-Ala)-di-trans,octa-cis-undecaprenyl diphosphate + L-glutamine + ATP + H2O = beta-D-GlcNAc-(1-&gt;4)-Mur2Ac(oyl-L-Ala-D-isoglutaminyl-L-Lys-D-Ala-D-Ala)-di-trans,octa-cis-undecaprenyl diphosphate + L-glutamate + ADP + phosphate + H(+)</text>
        <dbReference type="Rhea" id="RHEA:57928"/>
        <dbReference type="ChEBI" id="CHEBI:15377"/>
        <dbReference type="ChEBI" id="CHEBI:15378"/>
        <dbReference type="ChEBI" id="CHEBI:29985"/>
        <dbReference type="ChEBI" id="CHEBI:30616"/>
        <dbReference type="ChEBI" id="CHEBI:43474"/>
        <dbReference type="ChEBI" id="CHEBI:58359"/>
        <dbReference type="ChEBI" id="CHEBI:60033"/>
        <dbReference type="ChEBI" id="CHEBI:62233"/>
        <dbReference type="ChEBI" id="CHEBI:456216"/>
        <dbReference type="EC" id="6.3.5.13"/>
    </reaction>
</comment>
<dbReference type="GO" id="GO:0008270">
    <property type="term" value="F:zinc ion binding"/>
    <property type="evidence" value="ECO:0007669"/>
    <property type="project" value="UniProtKB-UniRule"/>
</dbReference>
<comment type="function">
    <text evidence="5">The lipid II isoglutaminyl synthase complex catalyzes the formation of alpha-D-isoglutamine in the cell wall lipid II stem peptide. The MurT subunit catalyzes the ATP-dependent amidation of D-glutamate residue of lipid II, converting it to an isoglutamine residue.</text>
</comment>
<name>A0A3N5AXZ8_9THEO</name>
<dbReference type="GO" id="GO:0140282">
    <property type="term" value="F:carbon-nitrogen ligase activity on lipid II"/>
    <property type="evidence" value="ECO:0007669"/>
    <property type="project" value="UniProtKB-UniRule"/>
</dbReference>
<comment type="caution">
    <text evidence="8">The sequence shown here is derived from an EMBL/GenBank/DDBJ whole genome shotgun (WGS) entry which is preliminary data.</text>
</comment>
<dbReference type="InterPro" id="IPR013221">
    <property type="entry name" value="Mur_ligase_cen"/>
</dbReference>
<keyword evidence="5" id="KW-0573">Peptidoglycan synthesis</keyword>
<evidence type="ECO:0000313" key="8">
    <source>
        <dbReference type="EMBL" id="RPF49837.1"/>
    </source>
</evidence>
<dbReference type="GO" id="GO:0008360">
    <property type="term" value="P:regulation of cell shape"/>
    <property type="evidence" value="ECO:0007669"/>
    <property type="project" value="UniProtKB-KW"/>
</dbReference>
<dbReference type="Proteomes" id="UP000282654">
    <property type="component" value="Unassembled WGS sequence"/>
</dbReference>
<evidence type="ECO:0000259" key="6">
    <source>
        <dbReference type="Pfam" id="PF08245"/>
    </source>
</evidence>
<dbReference type="InterPro" id="IPR043703">
    <property type="entry name" value="Lipid_II_synth_MurT"/>
</dbReference>
<dbReference type="InterPro" id="IPR013564">
    <property type="entry name" value="MurT_C"/>
</dbReference>
<keyword evidence="5" id="KW-0961">Cell wall biogenesis/degradation</keyword>